<accession>A0A6J5LX27</accession>
<proteinExistence type="predicted"/>
<dbReference type="Gene3D" id="3.40.50.300">
    <property type="entry name" value="P-loop containing nucleotide triphosphate hydrolases"/>
    <property type="match status" value="1"/>
</dbReference>
<evidence type="ECO:0000313" key="1">
    <source>
        <dbReference type="EMBL" id="CAB4138641.1"/>
    </source>
</evidence>
<gene>
    <name evidence="1" type="ORF">UFOVP331_201</name>
</gene>
<sequence>MAKKNKDLVYVNPNELKTFLKHIIENNRFLQEQGKSPVSIEVIGESGIGKTSQIIQLAEEENLHFVKLNLAQIEEIGDLVGFPIRQFEVELNKEKIWIDEHAFDEYNKIGYKSTGNNRMSYCPPEWIANKEKGGILLLDDWNRADVRFIQAVMELIDRQQYISWSLPKDWHIILTANPDNGEYLVNSIDNAQKTRFISIQLKFDIDCWAKWAEENSIDGRCINFLLLHPELVTKDVNSRSVSMFFNSISSVKNFENSLPLIQMIGEGSVGSEFSSLFTMFINNKLDKMITPQNVFDQDEKYVTNTLKSLVGKDTKYRADIASTLSTRIVNYLDLFAKNNTVEKTIIERISKIVNEKIFTQDICYNMIKSIYNNNPNKFKVMMLDKNLVSYIMK</sequence>
<organism evidence="1">
    <name type="scientific">uncultured Caudovirales phage</name>
    <dbReference type="NCBI Taxonomy" id="2100421"/>
    <lineage>
        <taxon>Viruses</taxon>
        <taxon>Duplodnaviria</taxon>
        <taxon>Heunggongvirae</taxon>
        <taxon>Uroviricota</taxon>
        <taxon>Caudoviricetes</taxon>
        <taxon>Peduoviridae</taxon>
        <taxon>Maltschvirus</taxon>
        <taxon>Maltschvirus maltsch</taxon>
    </lineage>
</organism>
<dbReference type="InterPro" id="IPR027417">
    <property type="entry name" value="P-loop_NTPase"/>
</dbReference>
<dbReference type="EMBL" id="LR796345">
    <property type="protein sequence ID" value="CAB4138641.1"/>
    <property type="molecule type" value="Genomic_DNA"/>
</dbReference>
<reference evidence="1" key="1">
    <citation type="submission" date="2020-04" db="EMBL/GenBank/DDBJ databases">
        <authorList>
            <person name="Chiriac C."/>
            <person name="Salcher M."/>
            <person name="Ghai R."/>
            <person name="Kavagutti S V."/>
        </authorList>
    </citation>
    <scope>NUCLEOTIDE SEQUENCE</scope>
</reference>
<protein>
    <submittedName>
        <fullName evidence="1">AAA domain containing protein</fullName>
    </submittedName>
</protein>
<name>A0A6J5LX27_9CAUD</name>
<dbReference type="SUPFAM" id="SSF52540">
    <property type="entry name" value="P-loop containing nucleoside triphosphate hydrolases"/>
    <property type="match status" value="1"/>
</dbReference>